<organism evidence="2 3">
    <name type="scientific">Candidatus Avimonoglobus intestinipullorum</name>
    <dbReference type="NCBI Taxonomy" id="2840699"/>
    <lineage>
        <taxon>Bacteria</taxon>
        <taxon>Bacillati</taxon>
        <taxon>Bacillota</taxon>
        <taxon>Clostridia</taxon>
        <taxon>Eubacteriales</taxon>
        <taxon>Candidatus Avimonoglobus</taxon>
    </lineage>
</organism>
<name>A0A9D1LWL4_9FIRM</name>
<evidence type="ECO:0000259" key="1">
    <source>
        <dbReference type="Pfam" id="PF07833"/>
    </source>
</evidence>
<proteinExistence type="predicted"/>
<dbReference type="SUPFAM" id="SSF55383">
    <property type="entry name" value="Copper amine oxidase, domain N"/>
    <property type="match status" value="1"/>
</dbReference>
<gene>
    <name evidence="2" type="ORF">IAB04_08105</name>
</gene>
<protein>
    <recommendedName>
        <fullName evidence="1">Copper amine oxidase-like N-terminal domain-containing protein</fullName>
    </recommendedName>
</protein>
<reference evidence="2" key="2">
    <citation type="journal article" date="2021" name="PeerJ">
        <title>Extensive microbial diversity within the chicken gut microbiome revealed by metagenomics and culture.</title>
        <authorList>
            <person name="Gilroy R."/>
            <person name="Ravi A."/>
            <person name="Getino M."/>
            <person name="Pursley I."/>
            <person name="Horton D.L."/>
            <person name="Alikhan N.F."/>
            <person name="Baker D."/>
            <person name="Gharbi K."/>
            <person name="Hall N."/>
            <person name="Watson M."/>
            <person name="Adriaenssens E.M."/>
            <person name="Foster-Nyarko E."/>
            <person name="Jarju S."/>
            <person name="Secka A."/>
            <person name="Antonio M."/>
            <person name="Oren A."/>
            <person name="Chaudhuri R.R."/>
            <person name="La Ragione R."/>
            <person name="Hildebrand F."/>
            <person name="Pallen M.J."/>
        </authorList>
    </citation>
    <scope>NUCLEOTIDE SEQUENCE</scope>
    <source>
        <strain evidence="2">ChiSjej4B22-9803</strain>
    </source>
</reference>
<dbReference type="AlphaFoldDB" id="A0A9D1LWL4"/>
<dbReference type="Pfam" id="PF07833">
    <property type="entry name" value="Cu_amine_oxidN1"/>
    <property type="match status" value="1"/>
</dbReference>
<sequence>MNGKALDFEQPPVVRDGTTLVPIRPIAEELGLVLVWVGGEQTATLWNDDTLVRLKIGSDEMVVNDETRQLSMAPAIINDSTYLPVRAVAEAFGAEVAWVGSTVHIFYGESLDATDRASLLAASAAQPEVKNDHYFYSQRDGKWGLGDGSGYCWVCSYAMLISNVKGEAVTPADVAAFNSEGGGSGAYMRSHGGIVERFGVRFVQALDSASPYFARYDDWRGATYINASSDADVINALKEALDRNPQGVMVRYEGYPHTMVAVGYEGDTIYYNEPAYTDSEWVTFEETCLKNYELTDISFIQAITK</sequence>
<evidence type="ECO:0000313" key="3">
    <source>
        <dbReference type="Proteomes" id="UP000824111"/>
    </source>
</evidence>
<dbReference type="InterPro" id="IPR012854">
    <property type="entry name" value="Cu_amine_oxidase-like_N"/>
</dbReference>
<reference evidence="2" key="1">
    <citation type="submission" date="2020-10" db="EMBL/GenBank/DDBJ databases">
        <authorList>
            <person name="Gilroy R."/>
        </authorList>
    </citation>
    <scope>NUCLEOTIDE SEQUENCE</scope>
    <source>
        <strain evidence="2">ChiSjej4B22-9803</strain>
    </source>
</reference>
<dbReference type="InterPro" id="IPR036582">
    <property type="entry name" value="Mao_N_sf"/>
</dbReference>
<dbReference type="Gene3D" id="3.30.457.10">
    <property type="entry name" value="Copper amine oxidase-like, N-terminal domain"/>
    <property type="match status" value="1"/>
</dbReference>
<feature type="domain" description="Copper amine oxidase-like N-terminal" evidence="1">
    <location>
        <begin position="1"/>
        <end position="104"/>
    </location>
</feature>
<evidence type="ECO:0000313" key="2">
    <source>
        <dbReference type="EMBL" id="HIU49317.1"/>
    </source>
</evidence>
<dbReference type="EMBL" id="DVND01000203">
    <property type="protein sequence ID" value="HIU49317.1"/>
    <property type="molecule type" value="Genomic_DNA"/>
</dbReference>
<comment type="caution">
    <text evidence="2">The sequence shown here is derived from an EMBL/GenBank/DDBJ whole genome shotgun (WGS) entry which is preliminary data.</text>
</comment>
<dbReference type="Proteomes" id="UP000824111">
    <property type="component" value="Unassembled WGS sequence"/>
</dbReference>
<accession>A0A9D1LWL4</accession>